<dbReference type="RefSeq" id="WP_123091070.1">
    <property type="nucleotide sequence ID" value="NZ_CP044548.2"/>
</dbReference>
<protein>
    <submittedName>
        <fullName evidence="2">Uncharacterized protein</fullName>
    </submittedName>
</protein>
<dbReference type="Proteomes" id="UP000271708">
    <property type="component" value="Chromosome"/>
</dbReference>
<proteinExistence type="predicted"/>
<dbReference type="EMBL" id="CP044548">
    <property type="protein sequence ID" value="QGX08240.1"/>
    <property type="molecule type" value="Genomic_DNA"/>
</dbReference>
<evidence type="ECO:0000313" key="3">
    <source>
        <dbReference type="Proteomes" id="UP000271708"/>
    </source>
</evidence>
<evidence type="ECO:0000256" key="1">
    <source>
        <dbReference type="SAM" id="Phobius"/>
    </source>
</evidence>
<dbReference type="GeneID" id="59160351"/>
<accession>A0A650GRU6</accession>
<dbReference type="KEGG" id="jme:EEW87_16340"/>
<feature type="transmembrane region" description="Helical" evidence="1">
    <location>
        <begin position="12"/>
        <end position="31"/>
    </location>
</feature>
<organism evidence="2 3">
    <name type="scientific">Janibacter melonis</name>
    <dbReference type="NCBI Taxonomy" id="262209"/>
    <lineage>
        <taxon>Bacteria</taxon>
        <taxon>Bacillati</taxon>
        <taxon>Actinomycetota</taxon>
        <taxon>Actinomycetes</taxon>
        <taxon>Micrococcales</taxon>
        <taxon>Intrasporangiaceae</taxon>
        <taxon>Janibacter</taxon>
    </lineage>
</organism>
<keyword evidence="1" id="KW-0472">Membrane</keyword>
<name>A0A650GRU6_9MICO</name>
<gene>
    <name evidence="2" type="ORF">EEW87_16340</name>
</gene>
<keyword evidence="1" id="KW-0812">Transmembrane</keyword>
<reference evidence="2 3" key="1">
    <citation type="submission" date="2019-09" db="EMBL/GenBank/DDBJ databases">
        <title>Complete Genome Sequence of Janibacter melonis M714 with both human health impact and industrial applications.</title>
        <authorList>
            <person name="Jin M."/>
            <person name="Zhao Q.R."/>
        </authorList>
    </citation>
    <scope>NUCLEOTIDE SEQUENCE [LARGE SCALE GENOMIC DNA]</scope>
    <source>
        <strain evidence="2 3">M714</strain>
    </source>
</reference>
<sequence length="92" mass="10018">MDLILSSVPWSGLGWGGLIFLAVLLIIRGDLVPRRVHESIVSTYKETIGDLRDANRDLRRALEHLANEHGTTADKVLLALPVVGTEDSDATS</sequence>
<dbReference type="AlphaFoldDB" id="A0A650GRU6"/>
<keyword evidence="1" id="KW-1133">Transmembrane helix</keyword>
<evidence type="ECO:0000313" key="2">
    <source>
        <dbReference type="EMBL" id="QGX08240.1"/>
    </source>
</evidence>